<evidence type="ECO:0000313" key="7">
    <source>
        <dbReference type="EMBL" id="MBA2227011.1"/>
    </source>
</evidence>
<feature type="transmembrane region" description="Helical" evidence="6">
    <location>
        <begin position="191"/>
        <end position="209"/>
    </location>
</feature>
<evidence type="ECO:0000313" key="8">
    <source>
        <dbReference type="Proteomes" id="UP000542342"/>
    </source>
</evidence>
<feature type="compositionally biased region" description="Low complexity" evidence="5">
    <location>
        <begin position="29"/>
        <end position="42"/>
    </location>
</feature>
<dbReference type="InterPro" id="IPR027359">
    <property type="entry name" value="Volt_channel_dom_sf"/>
</dbReference>
<keyword evidence="2 6" id="KW-0812">Transmembrane</keyword>
<dbReference type="RefSeq" id="WP_194538639.1">
    <property type="nucleotide sequence ID" value="NZ_JACEFB010000009.1"/>
</dbReference>
<dbReference type="GO" id="GO:0016020">
    <property type="term" value="C:membrane"/>
    <property type="evidence" value="ECO:0007669"/>
    <property type="project" value="UniProtKB-SubCell"/>
</dbReference>
<organism evidence="7 8">
    <name type="scientific">Thermogemmata fonticola</name>
    <dbReference type="NCBI Taxonomy" id="2755323"/>
    <lineage>
        <taxon>Bacteria</taxon>
        <taxon>Pseudomonadati</taxon>
        <taxon>Planctomycetota</taxon>
        <taxon>Planctomycetia</taxon>
        <taxon>Gemmatales</taxon>
        <taxon>Gemmataceae</taxon>
        <taxon>Thermogemmata</taxon>
    </lineage>
</organism>
<evidence type="ECO:0000256" key="2">
    <source>
        <dbReference type="ARBA" id="ARBA00022692"/>
    </source>
</evidence>
<gene>
    <name evidence="7" type="ORF">H0921_12650</name>
</gene>
<comment type="subcellular location">
    <subcellularLocation>
        <location evidence="1">Membrane</location>
        <topology evidence="1">Multi-pass membrane protein</topology>
    </subcellularLocation>
</comment>
<keyword evidence="8" id="KW-1185">Reference proteome</keyword>
<feature type="compositionally biased region" description="Low complexity" evidence="5">
    <location>
        <begin position="63"/>
        <end position="87"/>
    </location>
</feature>
<feature type="compositionally biased region" description="Polar residues" evidence="5">
    <location>
        <begin position="43"/>
        <end position="54"/>
    </location>
</feature>
<keyword evidence="4 6" id="KW-0472">Membrane</keyword>
<dbReference type="Proteomes" id="UP000542342">
    <property type="component" value="Unassembled WGS sequence"/>
</dbReference>
<proteinExistence type="predicted"/>
<dbReference type="AlphaFoldDB" id="A0A7V8VFG3"/>
<feature type="transmembrane region" description="Helical" evidence="6">
    <location>
        <begin position="237"/>
        <end position="255"/>
    </location>
</feature>
<protein>
    <submittedName>
        <fullName evidence="7">Uncharacterized protein</fullName>
    </submittedName>
</protein>
<name>A0A7V8VFG3_9BACT</name>
<evidence type="ECO:0000256" key="1">
    <source>
        <dbReference type="ARBA" id="ARBA00004141"/>
    </source>
</evidence>
<feature type="transmembrane region" description="Helical" evidence="6">
    <location>
        <begin position="306"/>
        <end position="325"/>
    </location>
</feature>
<feature type="transmembrane region" description="Helical" evidence="6">
    <location>
        <begin position="267"/>
        <end position="286"/>
    </location>
</feature>
<reference evidence="7 8" key="1">
    <citation type="submission" date="2020-07" db="EMBL/GenBank/DDBJ databases">
        <title>Thermogemmata thermophila gen. nov., sp. nov., a novel moderate thermophilic planctomycete from a Kamchatka hot spring.</title>
        <authorList>
            <person name="Elcheninov A.G."/>
            <person name="Podosokorskaya O.A."/>
            <person name="Kovaleva O.L."/>
            <person name="Novikov A."/>
            <person name="Bonch-Osmolovskaya E.A."/>
            <person name="Toshchakov S.V."/>
            <person name="Kublanov I.V."/>
        </authorList>
    </citation>
    <scope>NUCLEOTIDE SEQUENCE [LARGE SCALE GENOMIC DNA]</scope>
    <source>
        <strain evidence="7 8">2918</strain>
    </source>
</reference>
<feature type="compositionally biased region" description="Polar residues" evidence="5">
    <location>
        <begin position="1"/>
        <end position="11"/>
    </location>
</feature>
<feature type="transmembrane region" description="Helical" evidence="6">
    <location>
        <begin position="157"/>
        <end position="179"/>
    </location>
</feature>
<evidence type="ECO:0000256" key="5">
    <source>
        <dbReference type="SAM" id="MobiDB-lite"/>
    </source>
</evidence>
<dbReference type="EMBL" id="JACEFB010000009">
    <property type="protein sequence ID" value="MBA2227011.1"/>
    <property type="molecule type" value="Genomic_DNA"/>
</dbReference>
<comment type="caution">
    <text evidence="7">The sequence shown here is derived from an EMBL/GenBank/DDBJ whole genome shotgun (WGS) entry which is preliminary data.</text>
</comment>
<feature type="transmembrane region" description="Helical" evidence="6">
    <location>
        <begin position="126"/>
        <end position="145"/>
    </location>
</feature>
<keyword evidence="3 6" id="KW-1133">Transmembrane helix</keyword>
<accession>A0A7V8VFG3</accession>
<evidence type="ECO:0000256" key="6">
    <source>
        <dbReference type="SAM" id="Phobius"/>
    </source>
</evidence>
<feature type="region of interest" description="Disordered" evidence="5">
    <location>
        <begin position="1"/>
        <end position="116"/>
    </location>
</feature>
<sequence>MTPTRPDNTLPSAPPQELLPQTASPHPDGPNAAPSPAAPLTATDKTMSNTTLEPSPTPPIGPDAPASAASAVAASTSPADANLTTPPDLTPSLPPAATASTLPGSADSADSPASPAAPSSADNFRAAFMFTLAFGYLLVVAGLVHRATTPTVTQVELFLIYGCLILLWPVFAVEALLGVWQRDRRQPLRRVVWRLLLVLLFPPFRLGWLDPRFRMIWLPRLGWCCPGKTVFKKLERAFAVPMVLFAFLILPLLLIEYLQAEQIKENVLLALGLDIGIAVIWIAFATEFILKVSVHPRPLSLAKDRWLDVAIVVLPMLEFLLTKWIDAAPLARLVRLGRALSPE</sequence>
<evidence type="ECO:0000256" key="3">
    <source>
        <dbReference type="ARBA" id="ARBA00022989"/>
    </source>
</evidence>
<dbReference type="Gene3D" id="1.20.120.350">
    <property type="entry name" value="Voltage-gated potassium channels. Chain C"/>
    <property type="match status" value="1"/>
</dbReference>
<evidence type="ECO:0000256" key="4">
    <source>
        <dbReference type="ARBA" id="ARBA00023136"/>
    </source>
</evidence>
<feature type="compositionally biased region" description="Low complexity" evidence="5">
    <location>
        <begin position="95"/>
        <end position="116"/>
    </location>
</feature>